<accession>A0A1I0QEU3</accession>
<dbReference type="Proteomes" id="UP000199373">
    <property type="component" value="Unassembled WGS sequence"/>
</dbReference>
<dbReference type="InterPro" id="IPR018550">
    <property type="entry name" value="Lipid-A_deacylase-rel"/>
</dbReference>
<proteinExistence type="predicted"/>
<evidence type="ECO:0000313" key="2">
    <source>
        <dbReference type="Proteomes" id="UP000199373"/>
    </source>
</evidence>
<reference evidence="1 2" key="1">
    <citation type="submission" date="2016-10" db="EMBL/GenBank/DDBJ databases">
        <authorList>
            <person name="de Groot N.N."/>
        </authorList>
    </citation>
    <scope>NUCLEOTIDE SEQUENCE [LARGE SCALE GENOMIC DNA]</scope>
    <source>
        <strain evidence="1 2">TC2-24</strain>
    </source>
</reference>
<sequence>MVPAIAATAISEEDSTAVHRIEVEMAPGIILHTNRFLRGNNSESRTMNHSMVAKVKYIFAPFEGSEQAAVYKGVYQGGGLAFHDFNPQLGSPISVYILQGATIKSLSDRLSLNYEWDFGLTCGWRPYDKDKNPDNHVIGSKVTAYMDAEVYMRWIISRHWDLSVGATFTHYSNGNTSIPNAGLNVAGAKASVAYYLNRRPERPSYAAVPPFKRHWVWDLTLYGAWKRRGYELGEESYILPGTYGVVGFNMNPLYRLSPRFNVGPSLDAYYDGSSNLELDGIVPLGSDISDDDMVTRTTRTRQMGLGLSARAEFVMPYFTINFGIGHNLVNLNTRDMDGFYEILALKVGLMRKAYLHIGYSLYDFRRPNNLMLGLGVHL</sequence>
<dbReference type="Gene3D" id="2.40.160.20">
    <property type="match status" value="1"/>
</dbReference>
<name>A0A1I0QEU3_9BACT</name>
<dbReference type="AlphaFoldDB" id="A0A1I0QEU3"/>
<organism evidence="1 2">
    <name type="scientific">Prevotella aff. ruminicola Tc2-24</name>
    <dbReference type="NCBI Taxonomy" id="81582"/>
    <lineage>
        <taxon>Bacteria</taxon>
        <taxon>Pseudomonadati</taxon>
        <taxon>Bacteroidota</taxon>
        <taxon>Bacteroidia</taxon>
        <taxon>Bacteroidales</taxon>
        <taxon>Prevotellaceae</taxon>
        <taxon>Prevotella</taxon>
    </lineage>
</organism>
<dbReference type="Pfam" id="PF09411">
    <property type="entry name" value="PagL"/>
    <property type="match status" value="1"/>
</dbReference>
<evidence type="ECO:0000313" key="1">
    <source>
        <dbReference type="EMBL" id="SEW25613.1"/>
    </source>
</evidence>
<gene>
    <name evidence="1" type="ORF">SAMN04487850_2413</name>
</gene>
<protein>
    <submittedName>
        <fullName evidence="1">Lipid A 3-O-deacylase (PagL)</fullName>
    </submittedName>
</protein>
<keyword evidence="2" id="KW-1185">Reference proteome</keyword>
<dbReference type="EMBL" id="FOIQ01000006">
    <property type="protein sequence ID" value="SEW25613.1"/>
    <property type="molecule type" value="Genomic_DNA"/>
</dbReference>